<dbReference type="SUPFAM" id="SSF50729">
    <property type="entry name" value="PH domain-like"/>
    <property type="match status" value="1"/>
</dbReference>
<dbReference type="InterPro" id="IPR050865">
    <property type="entry name" value="BEACH_Domain"/>
</dbReference>
<dbReference type="SUPFAM" id="SSF50978">
    <property type="entry name" value="WD40 repeat-like"/>
    <property type="match status" value="1"/>
</dbReference>
<sequence length="2413" mass="275366">MTLFNSVESHPVTAILSINLPKQTSSNVQCLKSLIHSTSFHNFSKEELNSLFGLLSNGQTLTVLKNEFNLRTDVSLNDLQPILAIKTFPDQQALDIAAFFVLRGSITYLTQVNDSFQVSSLLKILNLILHVLDSSYSKILKSTFVCVLGSVVKKIKESFLAEVLQPINQFLDRGGDIPLQLADVMVYIVCSITSQVSQLSETDDRLFKRTGKLITTFASHRNFDNLKEPILSGISPFLKRFDNIAFSFLAQIIPIFPFSDIRLIVEPIPATVIDFIEKETTYYPVPDISSLPEPLVLELEANQRFPFTQMDTFKEGIQMKIEIPEGEKKKLSNSFPDHIIALLRSLYQIGRSSDVQKFFSSSFIKIINQNSENEKLFDIILISLTICRDIELEKVVLKSKLFDPRVSTYNYNSDYDVFFAVRSFVFRLLSRIAPIFEEFIGPLYKMPLITADIFRYMASDVSMLAQTFNKNEQFITFLGKVAGVYQTANIEKTDNIKEIEYARAMIVKFTLNLFKQKESAQNLTSTILYAQMLFSYLYEKELRPFVLDTMGKTCASCDLDLSFCFSDFFYNVFENVSDHQFKQDVIRTANDIISSNNDYRQYFVSSVAPLMSEMKTLEKDEFSKQYLLDVVQFVSNTSDDFHIFNSHILLEAIQRIEGEEPSDEIYNALTSFIAGEKLNEITPTFEIKHPNLLVIYVMAFRKSTKFIPILKLLKDLCYSSRENAHACQIGNLDSLMIDIIQEYKCSSENEIIAPAMSLFVHISSIASSPEAVRKFFSLFPPISPNTVSQNQSLFLSTLSELVTIEEFKPHSYLPLHQNSPVVSISGMTGRHLNSGFTVTLWIYADISPRSYPKFFSITDDKRRGYELSVKDNSLFLKLNGTVEKNLKLAQIPHYKWIHVSLSFVNDKNGLNLITCIDGNITSPIETEWVEFDKGQLTVLFGGVAPGSHSGLDKSALGPFGIFQLLKSNAMIEIARKNLRHAPEHNSRMIYVDIKSVNNTLSISSSEIKGLSAKIVGPVLSIPSTFAQVLVEHCSIGTLLPLLNQLDCTVQDKPQTSSTISMIIILLSSLLSFQPHSQVIFFESNSVRSLAHLLSHSNKNHLDYMIYQHLLNLFELVSYEPLKHEILDKILINLEIWVLADGLSQVQICRYWSRTLFPQYSDTIKKYLSFQRLLNLIRIFYWYTPVEKNIAWLKRAEDIPLTDVRQCLMQILHTFATNHFSPADFSALIGHCISCKDPMQVSDLLSFLKLLAVSPESPIQCVKDVWYQLTSLHHLLNNENELIVFSVVDVFMALHYLGLISHPKVTRHVNILSEMIPNAILTNSFFVKILPLAMKYPDFMPLIFIITMTLGENQTNILKENLQANKNFSEPKHWTLMPLIASYKYDLTSDFSMFVMKFLANCADDKWDEAFASIDLTSRVCNVDADLCKSEFLYDVCERIISTSSLFQFELLHTFLDVAIFHIFFRPNGEMNYALMHAFKNSPFAEDGIYRPDLPTKSPELSKTTFYEKLKEFNSEKRSYTFGLRFDKDGHWLDRKLGQQVVKLAMKTKSQTFHNVTGLILAFLFHETPDEVREQIDQVIKKKVIDPPYSDFLRRLAIDPARKCSESCFESFVRDSTPQNNGMAQYVTELAGRLQRFASKCESEKNEIFENGDNGLCLLNSQAMFSEVCLEAHQRGLYSREWRILWRMMTFNKFPWFSARDEKDDILTRDNTLSEFNCPTQWKFLRIKDNVARFSMTTKLPKRSVQKTMLRAETQPVIGKQLENAPDFYDIRDEIIDIPARIVKFGKVSNVCRFSIENSVISLIFDNSTQEFPVSDISEITMVPVLHHPTGIEITTNDRKSYLLNFASHNSLSVLKAISAIIEFKNVPIQTQNLPTNFRQKAFTEKWLQGEYSNFAYLMLLNKYSGRTFNSESMYPIMPWTIKQYNNGTDDKTNLDLENDETFRDFSKPIKVGEPVSTVNGVIGFLNKCEPFRSVQKYENGKDYPELTSIPKCFIDNEGRELTPEFYFAPEFFPGVELPSWATSPVEFVYLNRKALESRYATEHINEWIDLIWGTKQDELHLDPNYFDTIWDNANLKNIGKRVEIETFKRINGQMPPKMFKEAHPKRSYTTFTPGIVLSHCFKGDGAHKPKYAVLESRNEKIFNFTCVGQDSTIYNIRIDAEKQQSYIKDTNATFKGDVFSLYANFIIGIGQNGELKMARDSGEAMEIHGHHSKGNCLAASQPFVVAGHNDSTLALYRSNEFIKIIPTYSSEITCCDVLASFGLIVAGTADGSLFFLSATDGTPKSYIETNGAIPRKVMITKKWGFVVVYGEIGPKKNVINVYTIHGDLIRRKEINFPINCWTSFSSRSDFDYVVAADGTGKLYLFEAFYANINESFYDCQNSISHIVFSSEMAVAFAFSNNGDVHMAPCVVPV</sequence>
<dbReference type="EMBL" id="MLAK01000578">
    <property type="protein sequence ID" value="OHT11820.1"/>
    <property type="molecule type" value="Genomic_DNA"/>
</dbReference>
<evidence type="ECO:0000313" key="3">
    <source>
        <dbReference type="Proteomes" id="UP000179807"/>
    </source>
</evidence>
<dbReference type="InterPro" id="IPR031570">
    <property type="entry name" value="NBEA/BDCP_DUF4704"/>
</dbReference>
<dbReference type="InterPro" id="IPR000409">
    <property type="entry name" value="BEACH_dom"/>
</dbReference>
<dbReference type="RefSeq" id="XP_068364956.1">
    <property type="nucleotide sequence ID" value="XM_068500285.1"/>
</dbReference>
<dbReference type="PANTHER" id="PTHR13743">
    <property type="entry name" value="BEIGE/BEACH-RELATED"/>
    <property type="match status" value="1"/>
</dbReference>
<comment type="caution">
    <text evidence="2">The sequence shown here is derived from an EMBL/GenBank/DDBJ whole genome shotgun (WGS) entry which is preliminary data.</text>
</comment>
<dbReference type="InterPro" id="IPR036322">
    <property type="entry name" value="WD40_repeat_dom_sf"/>
</dbReference>
<dbReference type="OrthoDB" id="26681at2759"/>
<feature type="domain" description="BEACH" evidence="1">
    <location>
        <begin position="1883"/>
        <end position="2106"/>
    </location>
</feature>
<dbReference type="VEuPathDB" id="TrichDB:TRFO_18609"/>
<gene>
    <name evidence="2" type="ORF">TRFO_18609</name>
</gene>
<dbReference type="InterPro" id="IPR013320">
    <property type="entry name" value="ConA-like_dom_sf"/>
</dbReference>
<proteinExistence type="predicted"/>
<protein>
    <recommendedName>
        <fullName evidence="1">BEACH domain-containing protein</fullName>
    </recommendedName>
</protein>
<dbReference type="GeneID" id="94834989"/>
<name>A0A1J4KPV5_9EUKA</name>
<dbReference type="Pfam" id="PF02138">
    <property type="entry name" value="Beach"/>
    <property type="match status" value="2"/>
</dbReference>
<accession>A0A1J4KPV5</accession>
<dbReference type="Gene3D" id="2.130.10.10">
    <property type="entry name" value="YVTN repeat-like/Quinoprotein amine dehydrogenase"/>
    <property type="match status" value="1"/>
</dbReference>
<dbReference type="InterPro" id="IPR015943">
    <property type="entry name" value="WD40/YVTN_repeat-like_dom_sf"/>
</dbReference>
<reference evidence="2" key="1">
    <citation type="submission" date="2016-10" db="EMBL/GenBank/DDBJ databases">
        <authorList>
            <person name="Benchimol M."/>
            <person name="Almeida L.G."/>
            <person name="Vasconcelos A.T."/>
            <person name="Perreira-Neves A."/>
            <person name="Rosa I.A."/>
            <person name="Tasca T."/>
            <person name="Bogo M.R."/>
            <person name="de Souza W."/>
        </authorList>
    </citation>
    <scope>NUCLEOTIDE SEQUENCE [LARGE SCALE GENOMIC DNA]</scope>
    <source>
        <strain evidence="2">K</strain>
    </source>
</reference>
<dbReference type="Gene3D" id="1.10.1540.10">
    <property type="entry name" value="BEACH domain"/>
    <property type="match status" value="2"/>
</dbReference>
<keyword evidence="3" id="KW-1185">Reference proteome</keyword>
<dbReference type="SUPFAM" id="SSF81837">
    <property type="entry name" value="BEACH domain"/>
    <property type="match status" value="1"/>
</dbReference>
<organism evidence="2 3">
    <name type="scientific">Tritrichomonas foetus</name>
    <dbReference type="NCBI Taxonomy" id="1144522"/>
    <lineage>
        <taxon>Eukaryota</taxon>
        <taxon>Metamonada</taxon>
        <taxon>Parabasalia</taxon>
        <taxon>Tritrichomonadida</taxon>
        <taxon>Tritrichomonadidae</taxon>
        <taxon>Tritrichomonas</taxon>
    </lineage>
</organism>
<dbReference type="SMART" id="SM01026">
    <property type="entry name" value="Beach"/>
    <property type="match status" value="1"/>
</dbReference>
<dbReference type="PANTHER" id="PTHR13743:SF161">
    <property type="entry name" value="BEIGE_BEACH DOMAIN CONTAINING PROTEIN"/>
    <property type="match status" value="1"/>
</dbReference>
<dbReference type="SUPFAM" id="SSF49899">
    <property type="entry name" value="Concanavalin A-like lectins/glucanases"/>
    <property type="match status" value="1"/>
</dbReference>
<dbReference type="InterPro" id="IPR036372">
    <property type="entry name" value="BEACH_dom_sf"/>
</dbReference>
<evidence type="ECO:0000259" key="1">
    <source>
        <dbReference type="SMART" id="SM01026"/>
    </source>
</evidence>
<dbReference type="Proteomes" id="UP000179807">
    <property type="component" value="Unassembled WGS sequence"/>
</dbReference>
<dbReference type="Pfam" id="PF15787">
    <property type="entry name" value="DUF4704"/>
    <property type="match status" value="1"/>
</dbReference>
<evidence type="ECO:0000313" key="2">
    <source>
        <dbReference type="EMBL" id="OHT11820.1"/>
    </source>
</evidence>